<feature type="domain" description="HTH araC/xylS-type" evidence="6">
    <location>
        <begin position="412"/>
        <end position="510"/>
    </location>
</feature>
<dbReference type="SUPFAM" id="SSF46689">
    <property type="entry name" value="Homeodomain-like"/>
    <property type="match status" value="2"/>
</dbReference>
<dbReference type="Pfam" id="PF22200">
    <property type="entry name" value="ExsA_N"/>
    <property type="match status" value="1"/>
</dbReference>
<evidence type="ECO:0000256" key="3">
    <source>
        <dbReference type="ARBA" id="ARBA00023125"/>
    </source>
</evidence>
<dbReference type="GO" id="GO:0003700">
    <property type="term" value="F:DNA-binding transcription factor activity"/>
    <property type="evidence" value="ECO:0007669"/>
    <property type="project" value="InterPro"/>
</dbReference>
<evidence type="ECO:0000313" key="7">
    <source>
        <dbReference type="EMBL" id="GFA58837.1"/>
    </source>
</evidence>
<evidence type="ECO:0000259" key="6">
    <source>
        <dbReference type="PROSITE" id="PS01124"/>
    </source>
</evidence>
<dbReference type="InterPro" id="IPR036663">
    <property type="entry name" value="Fumarylacetoacetase_C_sf"/>
</dbReference>
<dbReference type="SUPFAM" id="SSF56529">
    <property type="entry name" value="FAH"/>
    <property type="match status" value="1"/>
</dbReference>
<dbReference type="PANTHER" id="PTHR46796">
    <property type="entry name" value="HTH-TYPE TRANSCRIPTIONAL ACTIVATOR RHAS-RELATED"/>
    <property type="match status" value="1"/>
</dbReference>
<feature type="non-terminal residue" evidence="7">
    <location>
        <position position="1"/>
    </location>
</feature>
<dbReference type="GO" id="GO:0043565">
    <property type="term" value="F:sequence-specific DNA binding"/>
    <property type="evidence" value="ECO:0007669"/>
    <property type="project" value="InterPro"/>
</dbReference>
<gene>
    <name evidence="7" type="ORF">Tci_630809</name>
</gene>
<dbReference type="Pfam" id="PF12833">
    <property type="entry name" value="HTH_18"/>
    <property type="match status" value="1"/>
</dbReference>
<evidence type="ECO:0000256" key="4">
    <source>
        <dbReference type="ARBA" id="ARBA00023163"/>
    </source>
</evidence>
<proteinExistence type="inferred from homology"/>
<dbReference type="InterPro" id="IPR054015">
    <property type="entry name" value="ExsA-like_N"/>
</dbReference>
<keyword evidence="3" id="KW-0238">DNA-binding</keyword>
<dbReference type="EMBL" id="BKCJ010450655">
    <property type="protein sequence ID" value="GFA58837.1"/>
    <property type="molecule type" value="Genomic_DNA"/>
</dbReference>
<evidence type="ECO:0000256" key="2">
    <source>
        <dbReference type="ARBA" id="ARBA00023015"/>
    </source>
</evidence>
<evidence type="ECO:0000256" key="1">
    <source>
        <dbReference type="ARBA" id="ARBA00010211"/>
    </source>
</evidence>
<dbReference type="SMART" id="SM00342">
    <property type="entry name" value="HTH_ARAC"/>
    <property type="match status" value="1"/>
</dbReference>
<dbReference type="GO" id="GO:0003824">
    <property type="term" value="F:catalytic activity"/>
    <property type="evidence" value="ECO:0007669"/>
    <property type="project" value="InterPro"/>
</dbReference>
<reference evidence="7" key="1">
    <citation type="journal article" date="2019" name="Sci. Rep.">
        <title>Draft genome of Tanacetum cinerariifolium, the natural source of mosquito coil.</title>
        <authorList>
            <person name="Yamashiro T."/>
            <person name="Shiraishi A."/>
            <person name="Satake H."/>
            <person name="Nakayama K."/>
        </authorList>
    </citation>
    <scope>NUCLEOTIDE SEQUENCE</scope>
</reference>
<keyword evidence="4" id="KW-0804">Transcription</keyword>
<dbReference type="Gene3D" id="3.90.850.10">
    <property type="entry name" value="Fumarylacetoacetase-like, C-terminal domain"/>
    <property type="match status" value="1"/>
</dbReference>
<dbReference type="PROSITE" id="PS01124">
    <property type="entry name" value="HTH_ARAC_FAMILY_2"/>
    <property type="match status" value="1"/>
</dbReference>
<feature type="region of interest" description="Disordered" evidence="5">
    <location>
        <begin position="99"/>
        <end position="137"/>
    </location>
</feature>
<dbReference type="InterPro" id="IPR011234">
    <property type="entry name" value="Fumarylacetoacetase-like_C"/>
</dbReference>
<dbReference type="Pfam" id="PF01557">
    <property type="entry name" value="FAA_hydrolase"/>
    <property type="match status" value="1"/>
</dbReference>
<organism evidence="7">
    <name type="scientific">Tanacetum cinerariifolium</name>
    <name type="common">Dalmatian daisy</name>
    <name type="synonym">Chrysanthemum cinerariifolium</name>
    <dbReference type="NCBI Taxonomy" id="118510"/>
    <lineage>
        <taxon>Eukaryota</taxon>
        <taxon>Viridiplantae</taxon>
        <taxon>Streptophyta</taxon>
        <taxon>Embryophyta</taxon>
        <taxon>Tracheophyta</taxon>
        <taxon>Spermatophyta</taxon>
        <taxon>Magnoliopsida</taxon>
        <taxon>eudicotyledons</taxon>
        <taxon>Gunneridae</taxon>
        <taxon>Pentapetalae</taxon>
        <taxon>asterids</taxon>
        <taxon>campanulids</taxon>
        <taxon>Asterales</taxon>
        <taxon>Asteraceae</taxon>
        <taxon>Asteroideae</taxon>
        <taxon>Anthemideae</taxon>
        <taxon>Anthemidinae</taxon>
        <taxon>Tanacetum</taxon>
    </lineage>
</organism>
<name>A0A699JWM9_TANCI</name>
<dbReference type="Gene3D" id="1.10.10.60">
    <property type="entry name" value="Homeodomain-like"/>
    <property type="match status" value="2"/>
</dbReference>
<dbReference type="AlphaFoldDB" id="A0A699JWM9"/>
<dbReference type="InterPro" id="IPR050204">
    <property type="entry name" value="AraC_XylS_family_regulators"/>
</dbReference>
<dbReference type="InterPro" id="IPR018060">
    <property type="entry name" value="HTH_AraC"/>
</dbReference>
<dbReference type="InterPro" id="IPR009057">
    <property type="entry name" value="Homeodomain-like_sf"/>
</dbReference>
<evidence type="ECO:0000256" key="5">
    <source>
        <dbReference type="SAM" id="MobiDB-lite"/>
    </source>
</evidence>
<accession>A0A699JWM9</accession>
<sequence>IITFTAPGLFPEGMQYDATNQTFLVSSLTTGNVGRVKDDNTYTVLAAGQATGIVSAVGLHLDDARTRVLVAAADANTGTRWPAAPASLAADARGRVSARGGGRPLWPVRGPAVQNSGGRAQLPHPRGGGARVSADRARTVPEGSLKLDWEVELAVIIGKEARLITEADAPTYIAGYALANDVSERTYQLEGTGEWTKGKSFDGFGPLGPYLVPAEQFTDPQRLALHLTVLLPDDIMPRMAAHPATYLLPYDTALNSERTKITLRYHLFSFLVEGEKVVTYPTATTRIVPGQFLLLPAGNCLMSEKLAGPSHTYRSMLLFFSDDALTTFFQKHPDLRLVAETSPAAQPFHVFEADEFLTNFVRSLTLLVSSDATLTASIQQLKLEELLLYVSRQQPAALHALRASARETVESQRIREVMAADLPVHITVEDLAFLCHTSLSTFKRRFARLYGTPPNKWLTRQRLAVAAQLLRQGTLKTSDIYDQVGYENVSSFIQSFKQAYGITPKQFQLQQAT</sequence>
<protein>
    <submittedName>
        <fullName evidence="7">Acylpyruvase FAHD1, mitochondrial</fullName>
    </submittedName>
</protein>
<comment type="caution">
    <text evidence="7">The sequence shown here is derived from an EMBL/GenBank/DDBJ whole genome shotgun (WGS) entry which is preliminary data.</text>
</comment>
<keyword evidence="2" id="KW-0805">Transcription regulation</keyword>
<comment type="similarity">
    <text evidence="1">Belongs to the FAH family.</text>
</comment>